<feature type="compositionally biased region" description="Polar residues" evidence="1">
    <location>
        <begin position="281"/>
        <end position="293"/>
    </location>
</feature>
<dbReference type="EMBL" id="CCKQ01017343">
    <property type="protein sequence ID" value="CDW89213.1"/>
    <property type="molecule type" value="Genomic_DNA"/>
</dbReference>
<accession>A0A078B6M6</accession>
<dbReference type="Proteomes" id="UP000039865">
    <property type="component" value="Unassembled WGS sequence"/>
</dbReference>
<name>A0A078B6M6_STYLE</name>
<dbReference type="InParanoid" id="A0A078B6M6"/>
<protein>
    <submittedName>
        <fullName evidence="2">Uncharacterized protein</fullName>
    </submittedName>
</protein>
<feature type="region of interest" description="Disordered" evidence="1">
    <location>
        <begin position="268"/>
        <end position="293"/>
    </location>
</feature>
<proteinExistence type="predicted"/>
<sequence length="463" mass="54120">MDQRVDLIKELVDNVKEKQSIDKQFNSFKIDGTRKNSKRSSILANDQAYIDPMKVTKQIAKNKEIYHGKLQQEQEKRDQNEKIKEEIKSMIKLKEDDESVEQSVESQENSKSLRNAWFHKYSKSNLPQRKKRILNIHLENQKIVKRLIDIKPHPDIILLKQTTQPLDLSTMPQNNTANGTQRQTFLNTQRDFMRDNKGAASPFEELSKMQNESFMIQKEKSCLSFINDSLGVIEETKNSKRNSMVNTSKVFRRKNDKNLSQLGLYNFEHSSRPTTSTSRSQATMKRPSTSQVMKNGLQNELKSLDLSKLAINPNQTQGSRSNPWLNNQNNSISQQQFEQTNIVNTERQNYANQSEVDSFLQRIPNTARETVKEDNNQTLQEFAQKKSYTKFKKLLELKHVRIPKDVSAVGFIQKQKFINNSVRLDQESYEMSRTSRLQKKIDDYINQEKSMLVKKRDKFIKMQ</sequence>
<keyword evidence="3" id="KW-1185">Reference proteome</keyword>
<evidence type="ECO:0000313" key="3">
    <source>
        <dbReference type="Proteomes" id="UP000039865"/>
    </source>
</evidence>
<organism evidence="2 3">
    <name type="scientific">Stylonychia lemnae</name>
    <name type="common">Ciliate</name>
    <dbReference type="NCBI Taxonomy" id="5949"/>
    <lineage>
        <taxon>Eukaryota</taxon>
        <taxon>Sar</taxon>
        <taxon>Alveolata</taxon>
        <taxon>Ciliophora</taxon>
        <taxon>Intramacronucleata</taxon>
        <taxon>Spirotrichea</taxon>
        <taxon>Stichotrichia</taxon>
        <taxon>Sporadotrichida</taxon>
        <taxon>Oxytrichidae</taxon>
        <taxon>Stylonychinae</taxon>
        <taxon>Stylonychia</taxon>
    </lineage>
</organism>
<evidence type="ECO:0000313" key="2">
    <source>
        <dbReference type="EMBL" id="CDW89213.1"/>
    </source>
</evidence>
<dbReference type="AlphaFoldDB" id="A0A078B6M6"/>
<reference evidence="2 3" key="1">
    <citation type="submission" date="2014-06" db="EMBL/GenBank/DDBJ databases">
        <authorList>
            <person name="Swart Estienne"/>
        </authorList>
    </citation>
    <scope>NUCLEOTIDE SEQUENCE [LARGE SCALE GENOMIC DNA]</scope>
    <source>
        <strain evidence="2 3">130c</strain>
    </source>
</reference>
<evidence type="ECO:0000256" key="1">
    <source>
        <dbReference type="SAM" id="MobiDB-lite"/>
    </source>
</evidence>
<gene>
    <name evidence="2" type="primary">Contig909.g998</name>
    <name evidence="2" type="ORF">STYLEM_18344</name>
</gene>